<dbReference type="SUPFAM" id="SSF53335">
    <property type="entry name" value="S-adenosyl-L-methionine-dependent methyltransferases"/>
    <property type="match status" value="1"/>
</dbReference>
<keyword evidence="3" id="KW-0949">S-adenosyl-L-methionine</keyword>
<dbReference type="OrthoDB" id="9800643at2"/>
<evidence type="ECO:0000259" key="4">
    <source>
        <dbReference type="Pfam" id="PF05175"/>
    </source>
</evidence>
<dbReference type="RefSeq" id="WP_072597485.1">
    <property type="nucleotide sequence ID" value="NZ_CP018221.1"/>
</dbReference>
<dbReference type="Proteomes" id="UP000182063">
    <property type="component" value="Chromosome"/>
</dbReference>
<keyword evidence="2" id="KW-0808">Transferase</keyword>
<dbReference type="InterPro" id="IPR007848">
    <property type="entry name" value="Small_mtfrase_dom"/>
</dbReference>
<dbReference type="STRING" id="1921510.BSL82_10590"/>
<dbReference type="InterPro" id="IPR029063">
    <property type="entry name" value="SAM-dependent_MTases_sf"/>
</dbReference>
<accession>A0A1L3ZVV2</accession>
<dbReference type="Gene3D" id="3.40.50.150">
    <property type="entry name" value="Vaccinia Virus protein VP39"/>
    <property type="match status" value="1"/>
</dbReference>
<organism evidence="5 6">
    <name type="scientific">Tardibacter chloracetimidivorans</name>
    <dbReference type="NCBI Taxonomy" id="1921510"/>
    <lineage>
        <taxon>Bacteria</taxon>
        <taxon>Pseudomonadati</taxon>
        <taxon>Pseudomonadota</taxon>
        <taxon>Alphaproteobacteria</taxon>
        <taxon>Sphingomonadales</taxon>
        <taxon>Sphingomonadaceae</taxon>
        <taxon>Tardibacter</taxon>
    </lineage>
</organism>
<dbReference type="InterPro" id="IPR046977">
    <property type="entry name" value="RsmC/RlmG"/>
</dbReference>
<name>A0A1L3ZVV2_9SPHN</name>
<feature type="domain" description="Methyltransferase small" evidence="4">
    <location>
        <begin position="132"/>
        <end position="212"/>
    </location>
</feature>
<dbReference type="AlphaFoldDB" id="A0A1L3ZVV2"/>
<evidence type="ECO:0000256" key="3">
    <source>
        <dbReference type="ARBA" id="ARBA00022691"/>
    </source>
</evidence>
<proteinExistence type="predicted"/>
<dbReference type="CDD" id="cd02440">
    <property type="entry name" value="AdoMet_MTases"/>
    <property type="match status" value="1"/>
</dbReference>
<dbReference type="PANTHER" id="PTHR47816">
    <property type="entry name" value="RIBOSOMAL RNA SMALL SUBUNIT METHYLTRANSFERASE C"/>
    <property type="match status" value="1"/>
</dbReference>
<keyword evidence="6" id="KW-1185">Reference proteome</keyword>
<evidence type="ECO:0000256" key="2">
    <source>
        <dbReference type="ARBA" id="ARBA00022679"/>
    </source>
</evidence>
<protein>
    <recommendedName>
        <fullName evidence="4">Methyltransferase small domain-containing protein</fullName>
    </recommendedName>
</protein>
<gene>
    <name evidence="5" type="ORF">BSL82_10590</name>
</gene>
<sequence>MTPTDEALLSLLRLLKQQDYRFVTPTPATHARVIARPDRKRARSLEDILGWSLPFEPSVIDPQIMEYLDEAEALMKTDGMLHSLVRVSSLADCLYVHSAFPTDDQDAVFFGPDSYRFADLIRAEIADHTLGSGKRVVDVGSGAGVGAIVIGRLLPQASVAMTEINAAALRFARINAAAANVSVTAHHGNCIEGIEGTIDIALANPPYLIDAQQRLYRDGGAFHGGQISCTMAEAILPRLNRAGRFILYSGSAIICGTDALKDRLNALAEKHHCTLRYRELDPDVFGEELADLAYAEVDRIALIAAIFERG</sequence>
<evidence type="ECO:0000313" key="6">
    <source>
        <dbReference type="Proteomes" id="UP000182063"/>
    </source>
</evidence>
<evidence type="ECO:0000256" key="1">
    <source>
        <dbReference type="ARBA" id="ARBA00022603"/>
    </source>
</evidence>
<dbReference type="EMBL" id="CP018221">
    <property type="protein sequence ID" value="API59709.1"/>
    <property type="molecule type" value="Genomic_DNA"/>
</dbReference>
<dbReference type="PANTHER" id="PTHR47816:SF4">
    <property type="entry name" value="RIBOSOMAL RNA SMALL SUBUNIT METHYLTRANSFERASE C"/>
    <property type="match status" value="1"/>
</dbReference>
<keyword evidence="1" id="KW-0489">Methyltransferase</keyword>
<dbReference type="GO" id="GO:0008757">
    <property type="term" value="F:S-adenosylmethionine-dependent methyltransferase activity"/>
    <property type="evidence" value="ECO:0007669"/>
    <property type="project" value="InterPro"/>
</dbReference>
<evidence type="ECO:0000313" key="5">
    <source>
        <dbReference type="EMBL" id="API59709.1"/>
    </source>
</evidence>
<dbReference type="KEGG" id="sphj:BSL82_10590"/>
<dbReference type="Pfam" id="PF05175">
    <property type="entry name" value="MTS"/>
    <property type="match status" value="1"/>
</dbReference>
<dbReference type="GO" id="GO:0032259">
    <property type="term" value="P:methylation"/>
    <property type="evidence" value="ECO:0007669"/>
    <property type="project" value="UniProtKB-KW"/>
</dbReference>
<reference evidence="6" key="1">
    <citation type="submission" date="2016-11" db="EMBL/GenBank/DDBJ databases">
        <title>Complete Genome Sequence of alachlor-degrading Sphingomonas sp. strain JJ-A5.</title>
        <authorList>
            <person name="Lee H."/>
            <person name="Ka J.-O."/>
        </authorList>
    </citation>
    <scope>NUCLEOTIDE SEQUENCE [LARGE SCALE GENOMIC DNA]</scope>
    <source>
        <strain evidence="6">JJ-A5</strain>
    </source>
</reference>